<name>A0ABP9LIR2_9GAMM</name>
<reference evidence="2" key="1">
    <citation type="journal article" date="2019" name="Int. J. Syst. Evol. Microbiol.">
        <title>The Global Catalogue of Microorganisms (GCM) 10K type strain sequencing project: providing services to taxonomists for standard genome sequencing and annotation.</title>
        <authorList>
            <consortium name="The Broad Institute Genomics Platform"/>
            <consortium name="The Broad Institute Genome Sequencing Center for Infectious Disease"/>
            <person name="Wu L."/>
            <person name="Ma J."/>
        </authorList>
    </citation>
    <scope>NUCLEOTIDE SEQUENCE [LARGE SCALE GENOMIC DNA]</scope>
    <source>
        <strain evidence="2">JCM 19212</strain>
    </source>
</reference>
<accession>A0ABP9LIR2</accession>
<organism evidence="1 2">
    <name type="scientific">Lysobacter panacisoli</name>
    <dbReference type="NCBI Taxonomy" id="1255263"/>
    <lineage>
        <taxon>Bacteria</taxon>
        <taxon>Pseudomonadati</taxon>
        <taxon>Pseudomonadota</taxon>
        <taxon>Gammaproteobacteria</taxon>
        <taxon>Lysobacterales</taxon>
        <taxon>Lysobacteraceae</taxon>
        <taxon>Lysobacter</taxon>
    </lineage>
</organism>
<gene>
    <name evidence="1" type="ORF">GCM10025759_22950</name>
</gene>
<keyword evidence="2" id="KW-1185">Reference proteome</keyword>
<dbReference type="Proteomes" id="UP001501083">
    <property type="component" value="Unassembled WGS sequence"/>
</dbReference>
<dbReference type="EMBL" id="BAABKY010000002">
    <property type="protein sequence ID" value="GAA5077245.1"/>
    <property type="molecule type" value="Genomic_DNA"/>
</dbReference>
<proteinExistence type="predicted"/>
<protein>
    <submittedName>
        <fullName evidence="1">Uncharacterized protein</fullName>
    </submittedName>
</protein>
<sequence length="156" mass="16984">MSQNLISLTISAEQWDAIDVCLGALETHLAPLIAMPADQRRQLAKMGDKSEAFCRQAMDVLNANPGVIPPNFDLAALREDLKALDQLRPRLVRLARLHERATDTETALGSDIMSGALEGYALLKVAGKGEGLEGLRKALSARFSRSTRQAETKPTM</sequence>
<evidence type="ECO:0000313" key="1">
    <source>
        <dbReference type="EMBL" id="GAA5077245.1"/>
    </source>
</evidence>
<comment type="caution">
    <text evidence="1">The sequence shown here is derived from an EMBL/GenBank/DDBJ whole genome shotgun (WGS) entry which is preliminary data.</text>
</comment>
<evidence type="ECO:0000313" key="2">
    <source>
        <dbReference type="Proteomes" id="UP001501083"/>
    </source>
</evidence>
<dbReference type="RefSeq" id="WP_158985072.1">
    <property type="nucleotide sequence ID" value="NZ_BAABKY010000002.1"/>
</dbReference>